<feature type="transmembrane region" description="Helical" evidence="7">
    <location>
        <begin position="113"/>
        <end position="135"/>
    </location>
</feature>
<dbReference type="Gene3D" id="1.20.1720.10">
    <property type="entry name" value="Multidrug resistance protein D"/>
    <property type="match status" value="1"/>
</dbReference>
<keyword evidence="4 7" id="KW-1133">Transmembrane helix</keyword>
<feature type="transmembrane region" description="Helical" evidence="7">
    <location>
        <begin position="155"/>
        <end position="179"/>
    </location>
</feature>
<dbReference type="InterPro" id="IPR020846">
    <property type="entry name" value="MFS_dom"/>
</dbReference>
<dbReference type="InterPro" id="IPR036259">
    <property type="entry name" value="MFS_trans_sf"/>
</dbReference>
<keyword evidence="3 7" id="KW-0812">Transmembrane</keyword>
<accession>A0A326U269</accession>
<evidence type="ECO:0000256" key="5">
    <source>
        <dbReference type="ARBA" id="ARBA00023136"/>
    </source>
</evidence>
<reference evidence="9 10" key="1">
    <citation type="submission" date="2018-06" db="EMBL/GenBank/DDBJ databases">
        <title>Genomic Encyclopedia of Archaeal and Bacterial Type Strains, Phase II (KMG-II): from individual species to whole genera.</title>
        <authorList>
            <person name="Goeker M."/>
        </authorList>
    </citation>
    <scope>NUCLEOTIDE SEQUENCE [LARGE SCALE GENOMIC DNA]</scope>
    <source>
        <strain evidence="9 10">ATCC BAA-1881</strain>
    </source>
</reference>
<dbReference type="RefSeq" id="WP_111324910.1">
    <property type="nucleotide sequence ID" value="NZ_BIFX01000001.1"/>
</dbReference>
<evidence type="ECO:0000256" key="1">
    <source>
        <dbReference type="ARBA" id="ARBA00004651"/>
    </source>
</evidence>
<dbReference type="Proteomes" id="UP000248806">
    <property type="component" value="Unassembled WGS sequence"/>
</dbReference>
<dbReference type="Gene3D" id="1.20.1250.20">
    <property type="entry name" value="MFS general substrate transporter like domains"/>
    <property type="match status" value="1"/>
</dbReference>
<feature type="domain" description="Major facilitator superfamily (MFS) profile" evidence="8">
    <location>
        <begin position="44"/>
        <end position="545"/>
    </location>
</feature>
<dbReference type="GO" id="GO:0005886">
    <property type="term" value="C:plasma membrane"/>
    <property type="evidence" value="ECO:0007669"/>
    <property type="project" value="UniProtKB-SubCell"/>
</dbReference>
<organism evidence="9 10">
    <name type="scientific">Thermosporothrix hazakensis</name>
    <dbReference type="NCBI Taxonomy" id="644383"/>
    <lineage>
        <taxon>Bacteria</taxon>
        <taxon>Bacillati</taxon>
        <taxon>Chloroflexota</taxon>
        <taxon>Ktedonobacteria</taxon>
        <taxon>Ktedonobacterales</taxon>
        <taxon>Thermosporotrichaceae</taxon>
        <taxon>Thermosporothrix</taxon>
    </lineage>
</organism>
<feature type="transmembrane region" description="Helical" evidence="7">
    <location>
        <begin position="223"/>
        <end position="242"/>
    </location>
</feature>
<dbReference type="PROSITE" id="PS50850">
    <property type="entry name" value="MFS"/>
    <property type="match status" value="1"/>
</dbReference>
<feature type="compositionally biased region" description="Basic and acidic residues" evidence="6">
    <location>
        <begin position="1"/>
        <end position="10"/>
    </location>
</feature>
<keyword evidence="5 7" id="KW-0472">Membrane</keyword>
<keyword evidence="10" id="KW-1185">Reference proteome</keyword>
<dbReference type="OrthoDB" id="146256at2"/>
<evidence type="ECO:0000256" key="4">
    <source>
        <dbReference type="ARBA" id="ARBA00022989"/>
    </source>
</evidence>
<dbReference type="AlphaFoldDB" id="A0A326U269"/>
<dbReference type="PANTHER" id="PTHR42718">
    <property type="entry name" value="MAJOR FACILITATOR SUPERFAMILY MULTIDRUG TRANSPORTER MFSC"/>
    <property type="match status" value="1"/>
</dbReference>
<evidence type="ECO:0000256" key="7">
    <source>
        <dbReference type="SAM" id="Phobius"/>
    </source>
</evidence>
<feature type="transmembrane region" description="Helical" evidence="7">
    <location>
        <begin position="522"/>
        <end position="542"/>
    </location>
</feature>
<proteinExistence type="predicted"/>
<evidence type="ECO:0000313" key="10">
    <source>
        <dbReference type="Proteomes" id="UP000248806"/>
    </source>
</evidence>
<evidence type="ECO:0000256" key="6">
    <source>
        <dbReference type="SAM" id="MobiDB-lite"/>
    </source>
</evidence>
<feature type="transmembrane region" description="Helical" evidence="7">
    <location>
        <begin position="392"/>
        <end position="409"/>
    </location>
</feature>
<name>A0A326U269_THEHA</name>
<evidence type="ECO:0000313" key="9">
    <source>
        <dbReference type="EMBL" id="PZW24714.1"/>
    </source>
</evidence>
<feature type="transmembrane region" description="Helical" evidence="7">
    <location>
        <begin position="364"/>
        <end position="385"/>
    </location>
</feature>
<protein>
    <submittedName>
        <fullName evidence="9">Putative MFS family arabinose efflux permease</fullName>
    </submittedName>
</protein>
<feature type="transmembrane region" description="Helical" evidence="7">
    <location>
        <begin position="42"/>
        <end position="71"/>
    </location>
</feature>
<feature type="transmembrane region" description="Helical" evidence="7">
    <location>
        <begin position="191"/>
        <end position="211"/>
    </location>
</feature>
<feature type="transmembrane region" description="Helical" evidence="7">
    <location>
        <begin position="254"/>
        <end position="272"/>
    </location>
</feature>
<dbReference type="SUPFAM" id="SSF103473">
    <property type="entry name" value="MFS general substrate transporter"/>
    <property type="match status" value="1"/>
</dbReference>
<dbReference type="InterPro" id="IPR011701">
    <property type="entry name" value="MFS"/>
</dbReference>
<sequence length="777" mass="83163">MDTHADDHVSSSHIDISDLPTRPASEQPADAIQPRRPNRTALAALTVACIGVFFTALDQTVVVTALPQIIVDLNIPITRLDNASWIVSAYLLGFVLAMPLMGRVSDIYGRRRVFLLCLLIFGLGSLFCGVAPILGKYAPLGFLSLFHLDPASSGLIWLILARLVQAIGGGAVVPVAMAIVGDFYGPERRGIALGIIGAVTEIGGVLGPVYGAFLVEHWGWQSIFYLNIPLVLVIMIAGWKLIPQGSRLHEGIDWLGSLLLGIALTCLSLGLAQQGTSLGPATVQQTQPQNNPIMLLLSVVFLVAFLLVERKTRWPVVDLSLFKNLSFSASSLVSLLVGAALIIAMADIPIYMDTVLQHSVMDSGLALLRMTAFIPLGALLGGWLCNAITCRWTAVLGLLYTATGFYLMSRWPINVGWTQITISTVTAGLGFGLVISPISTTAINAVRARQAGMSSAIVTALRMVGMMLGLAALTSWALASFQAQLQHYQALPKNATAGQYIIWAQGYAVHAIKTAHSVYNNVFFATMFLCLLAIIPAFFLWGNKPPVEGTVQLTKPTRQRKPIIAATSIALSAILIGGAFLGFLLSRDMMTPGKPDASLVGKQKFQVGLNKEALTSLFTSQLGLQQETIKNFSVAPAANNGLLLNMTLHLDTNGLKRDLPVSLEGALTLDHQQNLHLHITHMTRDGQAADAATIARMQKAVDTMFSEAVIPALRTQLSGVKLVAVQTGTGMQCSPKTQMLVLVLEVPVPADISIPSMPDTFCLTGPIDLNALPPIQP</sequence>
<dbReference type="PANTHER" id="PTHR42718:SF9">
    <property type="entry name" value="MAJOR FACILITATOR SUPERFAMILY MULTIDRUG TRANSPORTER MFSC"/>
    <property type="match status" value="1"/>
</dbReference>
<feature type="transmembrane region" description="Helical" evidence="7">
    <location>
        <begin position="329"/>
        <end position="352"/>
    </location>
</feature>
<feature type="transmembrane region" description="Helical" evidence="7">
    <location>
        <begin position="83"/>
        <end position="101"/>
    </location>
</feature>
<keyword evidence="2" id="KW-0813">Transport</keyword>
<comment type="caution">
    <text evidence="9">The sequence shown here is derived from an EMBL/GenBank/DDBJ whole genome shotgun (WGS) entry which is preliminary data.</text>
</comment>
<feature type="transmembrane region" description="Helical" evidence="7">
    <location>
        <begin position="456"/>
        <end position="479"/>
    </location>
</feature>
<feature type="region of interest" description="Disordered" evidence="6">
    <location>
        <begin position="1"/>
        <end position="33"/>
    </location>
</feature>
<comment type="subcellular location">
    <subcellularLocation>
        <location evidence="1">Cell membrane</location>
        <topology evidence="1">Multi-pass membrane protein</topology>
    </subcellularLocation>
</comment>
<feature type="transmembrane region" description="Helical" evidence="7">
    <location>
        <begin position="563"/>
        <end position="585"/>
    </location>
</feature>
<dbReference type="GO" id="GO:0022857">
    <property type="term" value="F:transmembrane transporter activity"/>
    <property type="evidence" value="ECO:0007669"/>
    <property type="project" value="InterPro"/>
</dbReference>
<dbReference type="EMBL" id="QKUF01000021">
    <property type="protein sequence ID" value="PZW24714.1"/>
    <property type="molecule type" value="Genomic_DNA"/>
</dbReference>
<feature type="transmembrane region" description="Helical" evidence="7">
    <location>
        <begin position="292"/>
        <end position="308"/>
    </location>
</feature>
<evidence type="ECO:0000256" key="3">
    <source>
        <dbReference type="ARBA" id="ARBA00022692"/>
    </source>
</evidence>
<dbReference type="CDD" id="cd17321">
    <property type="entry name" value="MFS_MMR_MDR_like"/>
    <property type="match status" value="1"/>
</dbReference>
<dbReference type="Pfam" id="PF07690">
    <property type="entry name" value="MFS_1"/>
    <property type="match status" value="1"/>
</dbReference>
<evidence type="ECO:0000256" key="2">
    <source>
        <dbReference type="ARBA" id="ARBA00022448"/>
    </source>
</evidence>
<feature type="transmembrane region" description="Helical" evidence="7">
    <location>
        <begin position="415"/>
        <end position="435"/>
    </location>
</feature>
<evidence type="ECO:0000259" key="8">
    <source>
        <dbReference type="PROSITE" id="PS50850"/>
    </source>
</evidence>
<gene>
    <name evidence="9" type="ORF">EI42_04596</name>
</gene>